<protein>
    <submittedName>
        <fullName evidence="1">Uncharacterized protein</fullName>
    </submittedName>
</protein>
<sequence length="176" mass="20185">MTCPHQETSTTCTVYLHKFSTSTTCVVYIITPEYTVHTPPGTSTTAYTSRHVHDVYGTSMTCMVYTMTPRYIHIHEFVQVVKYTVHVIDVLGCVEVIEYTKVIKYTVHIKSWPDSLVVNDDLCIHLQARPRRAVYTMHVIDVLGCVEVIEYTKVIKYTVHIKSWPDSLVVNDDLVE</sequence>
<evidence type="ECO:0000313" key="2">
    <source>
        <dbReference type="Proteomes" id="UP000772434"/>
    </source>
</evidence>
<organism evidence="1 2">
    <name type="scientific">Rhodocollybia butyracea</name>
    <dbReference type="NCBI Taxonomy" id="206335"/>
    <lineage>
        <taxon>Eukaryota</taxon>
        <taxon>Fungi</taxon>
        <taxon>Dikarya</taxon>
        <taxon>Basidiomycota</taxon>
        <taxon>Agaricomycotina</taxon>
        <taxon>Agaricomycetes</taxon>
        <taxon>Agaricomycetidae</taxon>
        <taxon>Agaricales</taxon>
        <taxon>Marasmiineae</taxon>
        <taxon>Omphalotaceae</taxon>
        <taxon>Rhodocollybia</taxon>
    </lineage>
</organism>
<dbReference type="AlphaFoldDB" id="A0A9P5PDX0"/>
<dbReference type="Proteomes" id="UP000772434">
    <property type="component" value="Unassembled WGS sequence"/>
</dbReference>
<reference evidence="1" key="1">
    <citation type="submission" date="2020-11" db="EMBL/GenBank/DDBJ databases">
        <authorList>
            <consortium name="DOE Joint Genome Institute"/>
            <person name="Ahrendt S."/>
            <person name="Riley R."/>
            <person name="Andreopoulos W."/>
            <person name="Labutti K."/>
            <person name="Pangilinan J."/>
            <person name="Ruiz-Duenas F.J."/>
            <person name="Barrasa J.M."/>
            <person name="Sanchez-Garcia M."/>
            <person name="Camarero S."/>
            <person name="Miyauchi S."/>
            <person name="Serrano A."/>
            <person name="Linde D."/>
            <person name="Babiker R."/>
            <person name="Drula E."/>
            <person name="Ayuso-Fernandez I."/>
            <person name="Pacheco R."/>
            <person name="Padilla G."/>
            <person name="Ferreira P."/>
            <person name="Barriuso J."/>
            <person name="Kellner H."/>
            <person name="Castanera R."/>
            <person name="Alfaro M."/>
            <person name="Ramirez L."/>
            <person name="Pisabarro A.G."/>
            <person name="Kuo A."/>
            <person name="Tritt A."/>
            <person name="Lipzen A."/>
            <person name="He G."/>
            <person name="Yan M."/>
            <person name="Ng V."/>
            <person name="Cullen D."/>
            <person name="Martin F."/>
            <person name="Rosso M.-N."/>
            <person name="Henrissat B."/>
            <person name="Hibbett D."/>
            <person name="Martinez A.T."/>
            <person name="Grigoriev I.V."/>
        </authorList>
    </citation>
    <scope>NUCLEOTIDE SEQUENCE</scope>
    <source>
        <strain evidence="1">AH 40177</strain>
    </source>
</reference>
<gene>
    <name evidence="1" type="ORF">BDP27DRAFT_1488580</name>
</gene>
<comment type="caution">
    <text evidence="1">The sequence shown here is derived from an EMBL/GenBank/DDBJ whole genome shotgun (WGS) entry which is preliminary data.</text>
</comment>
<keyword evidence="2" id="KW-1185">Reference proteome</keyword>
<name>A0A9P5PDX0_9AGAR</name>
<dbReference type="EMBL" id="JADNRY010000204">
    <property type="protein sequence ID" value="KAF9061387.1"/>
    <property type="molecule type" value="Genomic_DNA"/>
</dbReference>
<proteinExistence type="predicted"/>
<evidence type="ECO:0000313" key="1">
    <source>
        <dbReference type="EMBL" id="KAF9061387.1"/>
    </source>
</evidence>
<accession>A0A9P5PDX0</accession>